<protein>
    <recommendedName>
        <fullName evidence="2">UPF0291 protein OCV77_14760</fullName>
    </recommendedName>
</protein>
<comment type="subcellular location">
    <subcellularLocation>
        <location evidence="2">Cytoplasm</location>
    </subcellularLocation>
</comment>
<comment type="similarity">
    <text evidence="2">Belongs to the UPF0291 family.</text>
</comment>
<dbReference type="PANTHER" id="PTHR37300:SF1">
    <property type="entry name" value="UPF0291 PROTEIN YNZC"/>
    <property type="match status" value="1"/>
</dbReference>
<accession>A0ABT2T7K9</accession>
<organism evidence="4 5">
    <name type="scientific">Suilimivivens aceti</name>
    <dbReference type="NCBI Taxonomy" id="2981774"/>
    <lineage>
        <taxon>Bacteria</taxon>
        <taxon>Bacillati</taxon>
        <taxon>Bacillota</taxon>
        <taxon>Clostridia</taxon>
        <taxon>Lachnospirales</taxon>
        <taxon>Lachnospiraceae</taxon>
        <taxon>Suilimivivens</taxon>
    </lineage>
</organism>
<name>A0ABT2T7K9_9FIRM</name>
<keyword evidence="5" id="KW-1185">Reference proteome</keyword>
<reference evidence="4 5" key="1">
    <citation type="journal article" date="2021" name="ISME Commun">
        <title>Automated analysis of genomic sequences facilitates high-throughput and comprehensive description of bacteria.</title>
        <authorList>
            <person name="Hitch T.C.A."/>
        </authorList>
    </citation>
    <scope>NUCLEOTIDE SEQUENCE [LARGE SCALE GENOMIC DNA]</scope>
    <source>
        <strain evidence="4 5">Sanger_18</strain>
    </source>
</reference>
<dbReference type="EMBL" id="JAOQKJ010000016">
    <property type="protein sequence ID" value="MCU6745734.1"/>
    <property type="molecule type" value="Genomic_DNA"/>
</dbReference>
<sequence>MTMDETIKRINELYHKSKKEGLSEEEKQEQKKLRQAYIDSVKKNLQGQLDHMEIQRPDGSIEKVTRKKPITKEERTE</sequence>
<dbReference type="Gene3D" id="1.10.287.540">
    <property type="entry name" value="Helix hairpin bin"/>
    <property type="match status" value="1"/>
</dbReference>
<evidence type="ECO:0000256" key="3">
    <source>
        <dbReference type="SAM" id="MobiDB-lite"/>
    </source>
</evidence>
<dbReference type="Pfam" id="PF05979">
    <property type="entry name" value="DUF896"/>
    <property type="match status" value="1"/>
</dbReference>
<dbReference type="HAMAP" id="MF_01103">
    <property type="entry name" value="UPF0291"/>
    <property type="match status" value="1"/>
</dbReference>
<keyword evidence="1 2" id="KW-0963">Cytoplasm</keyword>
<feature type="region of interest" description="Disordered" evidence="3">
    <location>
        <begin position="55"/>
        <end position="77"/>
    </location>
</feature>
<dbReference type="SUPFAM" id="SSF158221">
    <property type="entry name" value="YnzC-like"/>
    <property type="match status" value="1"/>
</dbReference>
<comment type="caution">
    <text evidence="4">The sequence shown here is derived from an EMBL/GenBank/DDBJ whole genome shotgun (WGS) entry which is preliminary data.</text>
</comment>
<evidence type="ECO:0000256" key="1">
    <source>
        <dbReference type="ARBA" id="ARBA00022490"/>
    </source>
</evidence>
<evidence type="ECO:0000313" key="4">
    <source>
        <dbReference type="EMBL" id="MCU6745734.1"/>
    </source>
</evidence>
<evidence type="ECO:0000256" key="2">
    <source>
        <dbReference type="HAMAP-Rule" id="MF_01103"/>
    </source>
</evidence>
<gene>
    <name evidence="4" type="ORF">OCV77_14760</name>
</gene>
<dbReference type="RefSeq" id="WP_262575777.1">
    <property type="nucleotide sequence ID" value="NZ_JAOQKJ010000016.1"/>
</dbReference>
<evidence type="ECO:0000313" key="5">
    <source>
        <dbReference type="Proteomes" id="UP001652432"/>
    </source>
</evidence>
<dbReference type="Proteomes" id="UP001652432">
    <property type="component" value="Unassembled WGS sequence"/>
</dbReference>
<dbReference type="InterPro" id="IPR009242">
    <property type="entry name" value="DUF896"/>
</dbReference>
<proteinExistence type="inferred from homology"/>
<dbReference type="PANTHER" id="PTHR37300">
    <property type="entry name" value="UPF0291 PROTEIN CBO2609/CLC_2481"/>
    <property type="match status" value="1"/>
</dbReference>